<dbReference type="Proteomes" id="UP001291623">
    <property type="component" value="Unassembled WGS sequence"/>
</dbReference>
<keyword evidence="3" id="KW-0227">DNA damage</keyword>
<keyword evidence="11" id="KW-1185">Reference proteome</keyword>
<dbReference type="InterPro" id="IPR018327">
    <property type="entry name" value="BHD_2"/>
</dbReference>
<dbReference type="GO" id="GO:0003684">
    <property type="term" value="F:damaged DNA binding"/>
    <property type="evidence" value="ECO:0007669"/>
    <property type="project" value="InterPro"/>
</dbReference>
<reference evidence="10" key="1">
    <citation type="submission" date="2023-12" db="EMBL/GenBank/DDBJ databases">
        <title>Genome assembly of Anisodus tanguticus.</title>
        <authorList>
            <person name="Wang Y.-J."/>
        </authorList>
    </citation>
    <scope>NUCLEOTIDE SEQUENCE</scope>
    <source>
        <strain evidence="10">KB-2021</strain>
        <tissue evidence="10">Leaf</tissue>
    </source>
</reference>
<proteinExistence type="inferred from homology"/>
<dbReference type="InterPro" id="IPR038765">
    <property type="entry name" value="Papain-like_cys_pep_sf"/>
</dbReference>
<evidence type="ECO:0000259" key="9">
    <source>
        <dbReference type="SMART" id="SM01032"/>
    </source>
</evidence>
<evidence type="ECO:0000256" key="5">
    <source>
        <dbReference type="ARBA" id="ARBA00023242"/>
    </source>
</evidence>
<evidence type="ECO:0000259" key="7">
    <source>
        <dbReference type="SMART" id="SM01030"/>
    </source>
</evidence>
<dbReference type="GO" id="GO:0006298">
    <property type="term" value="P:mismatch repair"/>
    <property type="evidence" value="ECO:0007669"/>
    <property type="project" value="TreeGrafter"/>
</dbReference>
<keyword evidence="5" id="KW-0539">Nucleus</keyword>
<dbReference type="EMBL" id="JAVYJV010000011">
    <property type="protein sequence ID" value="KAK4359974.1"/>
    <property type="molecule type" value="Genomic_DNA"/>
</dbReference>
<dbReference type="Pfam" id="PF03835">
    <property type="entry name" value="Rad4"/>
    <property type="match status" value="1"/>
</dbReference>
<comment type="subcellular location">
    <subcellularLocation>
        <location evidence="1">Nucleus</location>
    </subcellularLocation>
</comment>
<evidence type="ECO:0000256" key="6">
    <source>
        <dbReference type="SAM" id="MobiDB-lite"/>
    </source>
</evidence>
<dbReference type="GO" id="GO:0003697">
    <property type="term" value="F:single-stranded DNA binding"/>
    <property type="evidence" value="ECO:0007669"/>
    <property type="project" value="TreeGrafter"/>
</dbReference>
<dbReference type="GO" id="GO:0005737">
    <property type="term" value="C:cytoplasm"/>
    <property type="evidence" value="ECO:0007669"/>
    <property type="project" value="TreeGrafter"/>
</dbReference>
<dbReference type="GO" id="GO:0000111">
    <property type="term" value="C:nucleotide-excision repair factor 2 complex"/>
    <property type="evidence" value="ECO:0007669"/>
    <property type="project" value="TreeGrafter"/>
</dbReference>
<evidence type="ECO:0000256" key="4">
    <source>
        <dbReference type="ARBA" id="ARBA00023204"/>
    </source>
</evidence>
<name>A0AAE1RZ91_9SOLA</name>
<dbReference type="PANTHER" id="PTHR12135">
    <property type="entry name" value="DNA REPAIR PROTEIN XP-C / RAD4"/>
    <property type="match status" value="1"/>
</dbReference>
<evidence type="ECO:0000313" key="10">
    <source>
        <dbReference type="EMBL" id="KAK4359974.1"/>
    </source>
</evidence>
<evidence type="ECO:0000259" key="8">
    <source>
        <dbReference type="SMART" id="SM01031"/>
    </source>
</evidence>
<dbReference type="PANTHER" id="PTHR12135:SF0">
    <property type="entry name" value="DNA REPAIR PROTEIN COMPLEMENTING XP-C CELLS"/>
    <property type="match status" value="1"/>
</dbReference>
<dbReference type="SMART" id="SM01031">
    <property type="entry name" value="BHD_2"/>
    <property type="match status" value="1"/>
</dbReference>
<dbReference type="Gene3D" id="2.20.20.110">
    <property type="entry name" value="Rad4, beta-hairpin domain BHD1"/>
    <property type="match status" value="1"/>
</dbReference>
<dbReference type="GO" id="GO:0006289">
    <property type="term" value="P:nucleotide-excision repair"/>
    <property type="evidence" value="ECO:0007669"/>
    <property type="project" value="InterPro"/>
</dbReference>
<evidence type="ECO:0000256" key="2">
    <source>
        <dbReference type="ARBA" id="ARBA00009525"/>
    </source>
</evidence>
<dbReference type="InterPro" id="IPR018326">
    <property type="entry name" value="Rad4_beta-hairpin_dom1"/>
</dbReference>
<dbReference type="Pfam" id="PF10403">
    <property type="entry name" value="BHD_1"/>
    <property type="match status" value="1"/>
</dbReference>
<evidence type="ECO:0008006" key="12">
    <source>
        <dbReference type="Google" id="ProtNLM"/>
    </source>
</evidence>
<dbReference type="GO" id="GO:0071942">
    <property type="term" value="C:XPC complex"/>
    <property type="evidence" value="ECO:0007669"/>
    <property type="project" value="TreeGrafter"/>
</dbReference>
<dbReference type="Pfam" id="PF10405">
    <property type="entry name" value="BHD_3"/>
    <property type="match status" value="1"/>
</dbReference>
<feature type="region of interest" description="Disordered" evidence="6">
    <location>
        <begin position="32"/>
        <end position="69"/>
    </location>
</feature>
<evidence type="ECO:0000256" key="1">
    <source>
        <dbReference type="ARBA" id="ARBA00004123"/>
    </source>
</evidence>
<keyword evidence="4" id="KW-0234">DNA repair</keyword>
<dbReference type="Gene3D" id="3.90.260.10">
    <property type="entry name" value="Transglutaminase-like"/>
    <property type="match status" value="2"/>
</dbReference>
<dbReference type="SMART" id="SM01030">
    <property type="entry name" value="BHD_1"/>
    <property type="match status" value="1"/>
</dbReference>
<dbReference type="SUPFAM" id="SSF54001">
    <property type="entry name" value="Cysteine proteinases"/>
    <property type="match status" value="1"/>
</dbReference>
<feature type="domain" description="Rad4 beta-hairpin" evidence="9">
    <location>
        <begin position="812"/>
        <end position="886"/>
    </location>
</feature>
<feature type="domain" description="Rad4 beta-hairpin" evidence="7">
    <location>
        <begin position="689"/>
        <end position="740"/>
    </location>
</feature>
<accession>A0AAE1RZ91</accession>
<comment type="similarity">
    <text evidence="2">Belongs to the XPC family.</text>
</comment>
<comment type="caution">
    <text evidence="10">The sequence shown here is derived from an EMBL/GenBank/DDBJ whole genome shotgun (WGS) entry which is preliminary data.</text>
</comment>
<dbReference type="InterPro" id="IPR042488">
    <property type="entry name" value="Rad4_BHD3_sf"/>
</dbReference>
<organism evidence="10 11">
    <name type="scientific">Anisodus tanguticus</name>
    <dbReference type="NCBI Taxonomy" id="243964"/>
    <lineage>
        <taxon>Eukaryota</taxon>
        <taxon>Viridiplantae</taxon>
        <taxon>Streptophyta</taxon>
        <taxon>Embryophyta</taxon>
        <taxon>Tracheophyta</taxon>
        <taxon>Spermatophyta</taxon>
        <taxon>Magnoliopsida</taxon>
        <taxon>eudicotyledons</taxon>
        <taxon>Gunneridae</taxon>
        <taxon>Pentapetalae</taxon>
        <taxon>asterids</taxon>
        <taxon>lamiids</taxon>
        <taxon>Solanales</taxon>
        <taxon>Solanaceae</taxon>
        <taxon>Solanoideae</taxon>
        <taxon>Hyoscyameae</taxon>
        <taxon>Anisodus</taxon>
    </lineage>
</organism>
<dbReference type="InterPro" id="IPR004583">
    <property type="entry name" value="DNA_repair_Rad4"/>
</dbReference>
<dbReference type="InterPro" id="IPR036985">
    <property type="entry name" value="Transglutaminase-like_sf"/>
</dbReference>
<dbReference type="SMART" id="SM01032">
    <property type="entry name" value="BHD_3"/>
    <property type="match status" value="1"/>
</dbReference>
<dbReference type="AlphaFoldDB" id="A0AAE1RZ91"/>
<feature type="domain" description="Rad4 beta-hairpin" evidence="8">
    <location>
        <begin position="742"/>
        <end position="805"/>
    </location>
</feature>
<gene>
    <name evidence="10" type="ORF">RND71_022203</name>
</gene>
<feature type="compositionally biased region" description="Basic and acidic residues" evidence="6">
    <location>
        <begin position="41"/>
        <end position="66"/>
    </location>
</feature>
<dbReference type="Gene3D" id="3.30.70.2460">
    <property type="entry name" value="Rad4, beta-hairpin domain BHD3"/>
    <property type="match status" value="1"/>
</dbReference>
<sequence length="1015" mass="112861">MECRSGCKDGTSGNETLANISRGAVGKLLKRVNKSRGSRVSKTDDSYLCKQDSEGKPENRSSETEKQFTGTAVARTTLDAKCCSRDVLQNVPSEVENESTDELDGVDWEDGSVHTLKSESDVKEDTINGVTVEFNALPDPSKQKTVRRATAEEKELAELVHKVNLLCLLARGRLVDSACNDPLIQGWGGGMMNQERGRNGEIDEDVTHRIGAGWMKWRLTSGVLCDKKVPPKLKGKFYIDLLCCMGRSFGRKHRIINEVIRDKVGVASVEDKMREARLRWFRHVQGRGREAPMWRCERLALNGFRRGRAEGLSETTSLPPKVEVRSVYILSSPDPTCGITLDVPKLTAKALVPLVNWFHSHFRVRGANDTEKSFPSALASTLESQEGTPEEVAAMSVALFRALNLTTRFVSILDVASLKPEIEKPYPSGQGPSRAGSGIFNSSTLMVAGPKHSPLSPAKNDKSGETITDMSYKRMSPSTSDAQRDANDSCIMKRERPKRKGDLEFEMQLEMALSTTAVEIARNARISDVNVESTSSNVSPFKKKKIKAEVCSISSHGISTAIGSRKIGAPLYWAEVYCSGENLTGKWVHVDVVNAITDGEQNVEAAAAACKLPLRYVVAFAGNGAKDVTRRYCTKWYKIRSERVNSIWWDTILAPLKELESISTSAVVHFAQGATRSSLEDMELETRALTEPLPTNQQAYRNHHLYIIERWLNKYQILYPKGPVLGVCSGHPVYPRSCVKTLQRKERWLREGLQVKANEIPAKVVKRSGKQNKGQDAEDDDYGEGDCGGTIALYGQWQTEPLFLPHAVNGIVPKNERGQVDVWSEKCLPPGTVHLRLPRLVPVVKRLQIDFAPAMVGFEFRNGRSLPVYEGLVVCTEFKDAILEAYTEEEVRREAKERRRTEAEALSRWYQLLASLITRQRLHNCYVDAPSSQSAVNIATSNDKSSLLGGGSANTRTTLECQQEKSEIAKSNSPQIVLAENHEHVFLVEDQTIDEESSTRTKRCCCGFSVQYEEL</sequence>
<protein>
    <recommendedName>
        <fullName evidence="12">DNA repair protein RAD4</fullName>
    </recommendedName>
</protein>
<dbReference type="FunFam" id="3.30.70.2460:FF:000001">
    <property type="entry name" value="DNA repair protein Rad4 family"/>
    <property type="match status" value="1"/>
</dbReference>
<dbReference type="InterPro" id="IPR018325">
    <property type="entry name" value="Rad4/PNGase_transGLS-fold"/>
</dbReference>
<dbReference type="Pfam" id="PF10404">
    <property type="entry name" value="BHD_2"/>
    <property type="match status" value="1"/>
</dbReference>
<dbReference type="InterPro" id="IPR018328">
    <property type="entry name" value="Rad4_beta-hairpin_dom3"/>
</dbReference>
<evidence type="ECO:0000313" key="11">
    <source>
        <dbReference type="Proteomes" id="UP001291623"/>
    </source>
</evidence>
<evidence type="ECO:0000256" key="3">
    <source>
        <dbReference type="ARBA" id="ARBA00022763"/>
    </source>
</evidence>